<dbReference type="PROSITE" id="PS50075">
    <property type="entry name" value="CARRIER"/>
    <property type="match status" value="1"/>
</dbReference>
<dbReference type="Gene3D" id="1.10.1200.10">
    <property type="entry name" value="ACP-like"/>
    <property type="match status" value="1"/>
</dbReference>
<dbReference type="Proteomes" id="UP000886803">
    <property type="component" value="Unassembled WGS sequence"/>
</dbReference>
<proteinExistence type="predicted"/>
<dbReference type="EMBL" id="DWYG01000065">
    <property type="protein sequence ID" value="HJB41706.1"/>
    <property type="molecule type" value="Genomic_DNA"/>
</dbReference>
<dbReference type="InterPro" id="IPR009081">
    <property type="entry name" value="PP-bd_ACP"/>
</dbReference>
<gene>
    <name evidence="2" type="ORF">H9945_04335</name>
</gene>
<reference evidence="2" key="1">
    <citation type="journal article" date="2021" name="PeerJ">
        <title>Extensive microbial diversity within the chicken gut microbiome revealed by metagenomics and culture.</title>
        <authorList>
            <person name="Gilroy R."/>
            <person name="Ravi A."/>
            <person name="Getino M."/>
            <person name="Pursley I."/>
            <person name="Horton D.L."/>
            <person name="Alikhan N.F."/>
            <person name="Baker D."/>
            <person name="Gharbi K."/>
            <person name="Hall N."/>
            <person name="Watson M."/>
            <person name="Adriaenssens E.M."/>
            <person name="Foster-Nyarko E."/>
            <person name="Jarju S."/>
            <person name="Secka A."/>
            <person name="Antonio M."/>
            <person name="Oren A."/>
            <person name="Chaudhuri R.R."/>
            <person name="La Ragione R."/>
            <person name="Hildebrand F."/>
            <person name="Pallen M.J."/>
        </authorList>
    </citation>
    <scope>NUCLEOTIDE SEQUENCE</scope>
    <source>
        <strain evidence="2">ChiBcec8-13705</strain>
    </source>
</reference>
<feature type="domain" description="Carrier" evidence="1">
    <location>
        <begin position="1"/>
        <end position="79"/>
    </location>
</feature>
<evidence type="ECO:0000313" key="2">
    <source>
        <dbReference type="EMBL" id="HJB41706.1"/>
    </source>
</evidence>
<evidence type="ECO:0000259" key="1">
    <source>
        <dbReference type="PROSITE" id="PS50075"/>
    </source>
</evidence>
<dbReference type="SUPFAM" id="SSF47336">
    <property type="entry name" value="ACP-like"/>
    <property type="match status" value="1"/>
</dbReference>
<evidence type="ECO:0000313" key="3">
    <source>
        <dbReference type="Proteomes" id="UP000886803"/>
    </source>
</evidence>
<accession>A0A9D2S3A8</accession>
<organism evidence="2 3">
    <name type="scientific">Candidatus Gemmiger avicola</name>
    <dbReference type="NCBI Taxonomy" id="2838605"/>
    <lineage>
        <taxon>Bacteria</taxon>
        <taxon>Bacillati</taxon>
        <taxon>Bacillota</taxon>
        <taxon>Clostridia</taxon>
        <taxon>Eubacteriales</taxon>
        <taxon>Gemmiger</taxon>
    </lineage>
</organism>
<dbReference type="InterPro" id="IPR036736">
    <property type="entry name" value="ACP-like_sf"/>
</dbReference>
<protein>
    <submittedName>
        <fullName evidence="2">Acyl carrier protein</fullName>
    </submittedName>
</protein>
<reference evidence="2" key="2">
    <citation type="submission" date="2021-04" db="EMBL/GenBank/DDBJ databases">
        <authorList>
            <person name="Gilroy R."/>
        </authorList>
    </citation>
    <scope>NUCLEOTIDE SEQUENCE</scope>
    <source>
        <strain evidence="2">ChiBcec8-13705</strain>
    </source>
</reference>
<dbReference type="AlphaFoldDB" id="A0A9D2S3A8"/>
<name>A0A9D2S3A8_9FIRM</name>
<sequence>MTEQAILDAVQEIFRDNFDDDTLVITRDTCADDIEDWDSLEQINLLTAIEKKFSIKFKLADVRDLKDVGDLLDLVARMTA</sequence>
<comment type="caution">
    <text evidence="2">The sequence shown here is derived from an EMBL/GenBank/DDBJ whole genome shotgun (WGS) entry which is preliminary data.</text>
</comment>